<protein>
    <submittedName>
        <fullName evidence="2">Nitrate transporter 1:2</fullName>
    </submittedName>
</protein>
<evidence type="ECO:0000256" key="1">
    <source>
        <dbReference type="SAM" id="Phobius"/>
    </source>
</evidence>
<sequence length="88" mass="9631">MIVQANIGRILSTILTSSTCCGEQWSDLWTSLLTTALFRNLRLSVFGGLNVFYGLGVCFVILYSDWGWRTRACGRARDGIACTSSTSA</sequence>
<keyword evidence="3" id="KW-1185">Reference proteome</keyword>
<evidence type="ECO:0000313" key="3">
    <source>
        <dbReference type="Proteomes" id="UP000585474"/>
    </source>
</evidence>
<accession>A0A7J0DTE7</accession>
<proteinExistence type="predicted"/>
<dbReference type="Proteomes" id="UP000585474">
    <property type="component" value="Unassembled WGS sequence"/>
</dbReference>
<feature type="transmembrane region" description="Helical" evidence="1">
    <location>
        <begin position="43"/>
        <end position="63"/>
    </location>
</feature>
<keyword evidence="1" id="KW-1133">Transmembrane helix</keyword>
<organism evidence="2 3">
    <name type="scientific">Actinidia rufa</name>
    <dbReference type="NCBI Taxonomy" id="165716"/>
    <lineage>
        <taxon>Eukaryota</taxon>
        <taxon>Viridiplantae</taxon>
        <taxon>Streptophyta</taxon>
        <taxon>Embryophyta</taxon>
        <taxon>Tracheophyta</taxon>
        <taxon>Spermatophyta</taxon>
        <taxon>Magnoliopsida</taxon>
        <taxon>eudicotyledons</taxon>
        <taxon>Gunneridae</taxon>
        <taxon>Pentapetalae</taxon>
        <taxon>asterids</taxon>
        <taxon>Ericales</taxon>
        <taxon>Actinidiaceae</taxon>
        <taxon>Actinidia</taxon>
    </lineage>
</organism>
<name>A0A7J0DTE7_9ERIC</name>
<dbReference type="OrthoDB" id="10531549at2759"/>
<comment type="caution">
    <text evidence="2">The sequence shown here is derived from an EMBL/GenBank/DDBJ whole genome shotgun (WGS) entry which is preliminary data.</text>
</comment>
<keyword evidence="1" id="KW-0472">Membrane</keyword>
<evidence type="ECO:0000313" key="2">
    <source>
        <dbReference type="EMBL" id="GFS42081.1"/>
    </source>
</evidence>
<keyword evidence="1" id="KW-0812">Transmembrane</keyword>
<dbReference type="AlphaFoldDB" id="A0A7J0DTE7"/>
<reference evidence="3" key="1">
    <citation type="submission" date="2019-07" db="EMBL/GenBank/DDBJ databases">
        <title>De Novo Assembly of kiwifruit Actinidia rufa.</title>
        <authorList>
            <person name="Sugita-Konishi S."/>
            <person name="Sato K."/>
            <person name="Mori E."/>
            <person name="Abe Y."/>
            <person name="Kisaki G."/>
            <person name="Hamano K."/>
            <person name="Suezawa K."/>
            <person name="Otani M."/>
            <person name="Fukuda T."/>
            <person name="Manabe T."/>
            <person name="Gomi K."/>
            <person name="Tabuchi M."/>
            <person name="Akimitsu K."/>
            <person name="Kataoka I."/>
        </authorList>
    </citation>
    <scope>NUCLEOTIDE SEQUENCE [LARGE SCALE GENOMIC DNA]</scope>
    <source>
        <strain evidence="3">cv. Fuchu</strain>
    </source>
</reference>
<dbReference type="EMBL" id="BJWL01000392">
    <property type="protein sequence ID" value="GFS42081.1"/>
    <property type="molecule type" value="Genomic_DNA"/>
</dbReference>
<gene>
    <name evidence="2" type="ORF">Acr_00g0077990</name>
</gene>